<keyword evidence="15" id="KW-0443">Lipid metabolism</keyword>
<dbReference type="PANTHER" id="PTHR12187:SF12">
    <property type="entry name" value="PHOSPHATIDYLINOSITOL-3,4-BISPHOSPHATE 4-PHOSPHATASE"/>
    <property type="match status" value="1"/>
</dbReference>
<dbReference type="GO" id="GO:0055038">
    <property type="term" value="C:recycling endosome membrane"/>
    <property type="evidence" value="ECO:0007669"/>
    <property type="project" value="UniProtKB-SubCell"/>
</dbReference>
<evidence type="ECO:0000313" key="26">
    <source>
        <dbReference type="EMBL" id="KAK7882429.1"/>
    </source>
</evidence>
<comment type="catalytic activity">
    <reaction evidence="20">
        <text>1D-myo-inositol 1,3,4-trisphosphate + H2O = 1D-myo-inositol 1,3-bisphosphate + phosphate</text>
        <dbReference type="Rhea" id="RHEA:43392"/>
        <dbReference type="ChEBI" id="CHEBI:15377"/>
        <dbReference type="ChEBI" id="CHEBI:43474"/>
        <dbReference type="ChEBI" id="CHEBI:58414"/>
        <dbReference type="ChEBI" id="CHEBI:83242"/>
    </reaction>
    <physiologicalReaction direction="left-to-right" evidence="20">
        <dbReference type="Rhea" id="RHEA:43393"/>
    </physiologicalReaction>
</comment>
<evidence type="ECO:0000256" key="2">
    <source>
        <dbReference type="ARBA" id="ARBA00004146"/>
    </source>
</evidence>
<dbReference type="Gene3D" id="2.60.40.150">
    <property type="entry name" value="C2 domain"/>
    <property type="match status" value="1"/>
</dbReference>
<comment type="subunit">
    <text evidence="21">Interacts with INPP5F.</text>
</comment>
<evidence type="ECO:0000256" key="21">
    <source>
        <dbReference type="ARBA" id="ARBA00065112"/>
    </source>
</evidence>
<evidence type="ECO:0000256" key="24">
    <source>
        <dbReference type="ARBA" id="ARBA00082036"/>
    </source>
</evidence>
<evidence type="ECO:0000256" key="14">
    <source>
        <dbReference type="ARBA" id="ARBA00023018"/>
    </source>
</evidence>
<keyword evidence="13" id="KW-0378">Hydrolase</keyword>
<comment type="catalytic activity">
    <reaction evidence="19">
        <text>1D-myo-inositol 3,4-bisphosphate + H2O = 1D-myo-inositol 3-phosphate + phosphate</text>
        <dbReference type="Rhea" id="RHEA:43388"/>
        <dbReference type="ChEBI" id="CHEBI:15377"/>
        <dbReference type="ChEBI" id="CHEBI:43474"/>
        <dbReference type="ChEBI" id="CHEBI:58401"/>
        <dbReference type="ChEBI" id="CHEBI:83241"/>
    </reaction>
    <physiologicalReaction direction="left-to-right" evidence="19">
        <dbReference type="Rhea" id="RHEA:43389"/>
    </physiologicalReaction>
</comment>
<dbReference type="EMBL" id="JBBPFD010000021">
    <property type="protein sequence ID" value="KAK7882429.1"/>
    <property type="molecule type" value="Genomic_DNA"/>
</dbReference>
<comment type="caution">
    <text evidence="26">The sequence shown here is derived from an EMBL/GenBank/DDBJ whole genome shotgun (WGS) entry which is preliminary data.</text>
</comment>
<gene>
    <name evidence="26" type="ORF">WMY93_028603</name>
</gene>
<evidence type="ECO:0000256" key="8">
    <source>
        <dbReference type="ARBA" id="ARBA00013037"/>
    </source>
</evidence>
<keyword evidence="10" id="KW-0963">Cytoplasm</keyword>
<feature type="domain" description="C2" evidence="25">
    <location>
        <begin position="24"/>
        <end position="151"/>
    </location>
</feature>
<dbReference type="GO" id="GO:0005634">
    <property type="term" value="C:nucleus"/>
    <property type="evidence" value="ECO:0007669"/>
    <property type="project" value="UniProtKB-SubCell"/>
</dbReference>
<dbReference type="InterPro" id="IPR000008">
    <property type="entry name" value="C2_dom"/>
</dbReference>
<proteinExistence type="inferred from homology"/>
<evidence type="ECO:0000256" key="4">
    <source>
        <dbReference type="ARBA" id="ARBA00004496"/>
    </source>
</evidence>
<keyword evidence="11" id="KW-0597">Phosphoprotein</keyword>
<dbReference type="InterPro" id="IPR039034">
    <property type="entry name" value="INPP4"/>
</dbReference>
<keyword evidence="16" id="KW-0472">Membrane</keyword>
<comment type="similarity">
    <text evidence="7">Belongs to the inositol 3,4-bisphosphate 4-phosphatase family.</text>
</comment>
<dbReference type="GO" id="GO:0031901">
    <property type="term" value="C:early endosome membrane"/>
    <property type="evidence" value="ECO:0007669"/>
    <property type="project" value="UniProtKB-SubCell"/>
</dbReference>
<dbReference type="InterPro" id="IPR035892">
    <property type="entry name" value="C2_domain_sf"/>
</dbReference>
<evidence type="ECO:0000256" key="23">
    <source>
        <dbReference type="ARBA" id="ARBA00080875"/>
    </source>
</evidence>
<evidence type="ECO:0000256" key="10">
    <source>
        <dbReference type="ARBA" id="ARBA00022490"/>
    </source>
</evidence>
<dbReference type="GO" id="GO:0044281">
    <property type="term" value="P:small molecule metabolic process"/>
    <property type="evidence" value="ECO:0007669"/>
    <property type="project" value="UniProtKB-ARBA"/>
</dbReference>
<evidence type="ECO:0000313" key="27">
    <source>
        <dbReference type="Proteomes" id="UP001460270"/>
    </source>
</evidence>
<evidence type="ECO:0000256" key="20">
    <source>
        <dbReference type="ARBA" id="ARBA00051892"/>
    </source>
</evidence>
<evidence type="ECO:0000259" key="25">
    <source>
        <dbReference type="PROSITE" id="PS50004"/>
    </source>
</evidence>
<evidence type="ECO:0000256" key="17">
    <source>
        <dbReference type="ARBA" id="ARBA00023242"/>
    </source>
</evidence>
<keyword evidence="9" id="KW-1003">Cell membrane</keyword>
<dbReference type="Pfam" id="PF00168">
    <property type="entry name" value="C2"/>
    <property type="match status" value="1"/>
</dbReference>
<accession>A0AAW0MZS4</accession>
<evidence type="ECO:0000256" key="11">
    <source>
        <dbReference type="ARBA" id="ARBA00022553"/>
    </source>
</evidence>
<dbReference type="EC" id="3.1.3.66" evidence="8"/>
<dbReference type="FunFam" id="2.60.40.150:FF:000038">
    <property type="entry name" value="Type I inositol 3,4-bisphosphate 4-phosphatase"/>
    <property type="match status" value="1"/>
</dbReference>
<evidence type="ECO:0000256" key="6">
    <source>
        <dbReference type="ARBA" id="ARBA00004847"/>
    </source>
</evidence>
<evidence type="ECO:0000256" key="5">
    <source>
        <dbReference type="ARBA" id="ARBA00004565"/>
    </source>
</evidence>
<dbReference type="Proteomes" id="UP001460270">
    <property type="component" value="Unassembled WGS sequence"/>
</dbReference>
<name>A0AAW0MZS4_9GOBI</name>
<protein>
    <recommendedName>
        <fullName evidence="22">Inositol polyphosphate-4-phosphatase type I A</fullName>
        <ecNumber evidence="8">3.1.3.66</ecNumber>
    </recommendedName>
    <alternativeName>
        <fullName evidence="24">Inositol polyphosphate 4-phosphatase type I</fullName>
    </alternativeName>
    <alternativeName>
        <fullName evidence="23">Type I inositol 3,4-bisphosphate 4-phosphatase</fullName>
    </alternativeName>
</protein>
<keyword evidence="14" id="KW-0770">Synapse</keyword>
<evidence type="ECO:0000256" key="3">
    <source>
        <dbReference type="ARBA" id="ARBA00004236"/>
    </source>
</evidence>
<dbReference type="GO" id="GO:0016316">
    <property type="term" value="F:phosphatidylinositol-3,4-bisphosphate 4-phosphatase activity"/>
    <property type="evidence" value="ECO:0007669"/>
    <property type="project" value="UniProtKB-EC"/>
</dbReference>
<evidence type="ECO:0000256" key="13">
    <source>
        <dbReference type="ARBA" id="ARBA00022801"/>
    </source>
</evidence>
<comment type="pathway">
    <text evidence="6">Signal transduction; phosphatidylinositol signaling pathway.</text>
</comment>
<dbReference type="GO" id="GO:0014069">
    <property type="term" value="C:postsynaptic density"/>
    <property type="evidence" value="ECO:0007669"/>
    <property type="project" value="UniProtKB-SubCell"/>
</dbReference>
<evidence type="ECO:0000256" key="12">
    <source>
        <dbReference type="ARBA" id="ARBA00022753"/>
    </source>
</evidence>
<dbReference type="AlphaFoldDB" id="A0AAW0MZS4"/>
<evidence type="ECO:0000256" key="22">
    <source>
        <dbReference type="ARBA" id="ARBA00074640"/>
    </source>
</evidence>
<keyword evidence="12" id="KW-0967">Endosome</keyword>
<keyword evidence="27" id="KW-1185">Reference proteome</keyword>
<organism evidence="26 27">
    <name type="scientific">Mugilogobius chulae</name>
    <name type="common">yellowstripe goby</name>
    <dbReference type="NCBI Taxonomy" id="88201"/>
    <lineage>
        <taxon>Eukaryota</taxon>
        <taxon>Metazoa</taxon>
        <taxon>Chordata</taxon>
        <taxon>Craniata</taxon>
        <taxon>Vertebrata</taxon>
        <taxon>Euteleostomi</taxon>
        <taxon>Actinopterygii</taxon>
        <taxon>Neopterygii</taxon>
        <taxon>Teleostei</taxon>
        <taxon>Neoteleostei</taxon>
        <taxon>Acanthomorphata</taxon>
        <taxon>Gobiaria</taxon>
        <taxon>Gobiiformes</taxon>
        <taxon>Gobioidei</taxon>
        <taxon>Gobiidae</taxon>
        <taxon>Gobionellinae</taxon>
        <taxon>Mugilogobius</taxon>
    </lineage>
</organism>
<evidence type="ECO:0000256" key="16">
    <source>
        <dbReference type="ARBA" id="ARBA00023136"/>
    </source>
</evidence>
<evidence type="ECO:0000256" key="1">
    <source>
        <dbReference type="ARBA" id="ARBA00004123"/>
    </source>
</evidence>
<evidence type="ECO:0000256" key="7">
    <source>
        <dbReference type="ARBA" id="ARBA00006306"/>
    </source>
</evidence>
<sequence>MSGKERSPRHRPWSVYRANTFDLSAEMMGLALAGSSQDPDEPVLEFSLACSELVTPALDRKPTSFVAVSCTTPPQAFWTKHAQTEIIEGTSNPIFLSSIAFFQDSMITQQTQIKLSVYDVKDRTQGTMYMLGSAMFPVKELLQDKHHRLHLTLRSAESERVGNITVIAWQTEEKREQRAPGPRLQRGDTVNGRMVLPVDQSLTESMAIKSKSSSICKDPLLKAVFGGVMSRTYRFPMTDGNHLRILEQMAESVLSLHIPRQFVKLLLEEDAVRVCELEELGELSPCWENLRRQIITQYQTIILTYQETISDLHEYKGPSFKSSTLKAERKLEFIPTNLHLQRMRVQGESGYERTYDIVTIGAPAAHHQGFKGCGLRKMVQKLDDARKHIYAEDSSSSSASKGMTYQQQDIVKAKELIGQINTLKTQVSYYIERLSRAAKERSANAMERTLAILKEKENIWLNVDKSLECAVQRVERLLQRDQIQSDSSSEDVFLLANEEQSTTNKDRSPEIEKTTPAEWGEILYPLLTTLSDCVTLMSDKAKKAMVFLLMQDSAPTIAMSLTVQYRRDVVFCQTLTALICGFALKLRTSLCDSGFLRQLHTIGLLVQYEALLSTYGFGPDMLPVITGNRNGFNVRVALPAAMFESLPREIQNGMLLRVQPVLFNVGINEQQTLAEKFGDTTLQEVINMESMARLSSYYDQFKEVLPEECLPRSRSTTSLPELLKQLTQNVKAKKNKNVEILWQAAEVCRRLNGVRFTSCKSAKDRTAMSVTLEQCQILEQEHGLAPQVFYQALDCMRSEGCRRENTMKNVGCRKYAFNSLQLKAFPKQYRPPEGTYGKVET</sequence>
<evidence type="ECO:0000256" key="9">
    <source>
        <dbReference type="ARBA" id="ARBA00022475"/>
    </source>
</evidence>
<reference evidence="27" key="1">
    <citation type="submission" date="2024-04" db="EMBL/GenBank/DDBJ databases">
        <title>Salinicola lusitanus LLJ914,a marine bacterium isolated from the Okinawa Trough.</title>
        <authorList>
            <person name="Li J."/>
        </authorList>
    </citation>
    <scope>NUCLEOTIDE SEQUENCE [LARGE SCALE GENOMIC DNA]</scope>
</reference>
<keyword evidence="17" id="KW-0539">Nucleus</keyword>
<evidence type="ECO:0000256" key="15">
    <source>
        <dbReference type="ARBA" id="ARBA00023098"/>
    </source>
</evidence>
<dbReference type="PROSITE" id="PS50004">
    <property type="entry name" value="C2"/>
    <property type="match status" value="1"/>
</dbReference>
<dbReference type="GO" id="GO:0005886">
    <property type="term" value="C:plasma membrane"/>
    <property type="evidence" value="ECO:0007669"/>
    <property type="project" value="UniProtKB-SubCell"/>
</dbReference>
<dbReference type="CDD" id="cd04048">
    <property type="entry name" value="C2A_Copine"/>
    <property type="match status" value="1"/>
</dbReference>
<evidence type="ECO:0000256" key="19">
    <source>
        <dbReference type="ARBA" id="ARBA00051770"/>
    </source>
</evidence>
<evidence type="ECO:0000256" key="18">
    <source>
        <dbReference type="ARBA" id="ARBA00034105"/>
    </source>
</evidence>
<dbReference type="PANTHER" id="PTHR12187">
    <property type="entry name" value="AGAP000124-PA"/>
    <property type="match status" value="1"/>
</dbReference>
<dbReference type="SUPFAM" id="SSF49562">
    <property type="entry name" value="C2 domain (Calcium/lipid-binding domain, CaLB)"/>
    <property type="match status" value="1"/>
</dbReference>
<comment type="subcellular location">
    <subcellularLocation>
        <location evidence="3">Cell membrane</location>
    </subcellularLocation>
    <subcellularLocation>
        <location evidence="4">Cytoplasm</location>
    </subcellularLocation>
    <subcellularLocation>
        <location evidence="2">Early endosome membrane</location>
    </subcellularLocation>
    <subcellularLocation>
        <location evidence="1">Nucleus</location>
    </subcellularLocation>
    <subcellularLocation>
        <location evidence="18">Postsynaptic density</location>
    </subcellularLocation>
    <subcellularLocation>
        <location evidence="5">Recycling endosome membrane</location>
    </subcellularLocation>
</comment>